<feature type="signal peptide" evidence="2">
    <location>
        <begin position="1"/>
        <end position="23"/>
    </location>
</feature>
<feature type="chain" id="PRO_5044024629" evidence="2">
    <location>
        <begin position="24"/>
        <end position="159"/>
    </location>
</feature>
<keyword evidence="4" id="KW-1185">Reference proteome</keyword>
<comment type="caution">
    <text evidence="3">The sequence shown here is derived from an EMBL/GenBank/DDBJ whole genome shotgun (WGS) entry which is preliminary data.</text>
</comment>
<name>A0AAW0TWM5_SCYPA</name>
<gene>
    <name evidence="3" type="ORF">O3P69_016976</name>
</gene>
<feature type="region of interest" description="Disordered" evidence="1">
    <location>
        <begin position="41"/>
        <end position="75"/>
    </location>
</feature>
<feature type="compositionally biased region" description="Basic and acidic residues" evidence="1">
    <location>
        <begin position="62"/>
        <end position="75"/>
    </location>
</feature>
<proteinExistence type="predicted"/>
<evidence type="ECO:0000256" key="1">
    <source>
        <dbReference type="SAM" id="MobiDB-lite"/>
    </source>
</evidence>
<protein>
    <submittedName>
        <fullName evidence="3">Uncharacterized protein</fullName>
    </submittedName>
</protein>
<sequence length="159" mass="17676">MEMVAVILIFLTTTPILLHLSTGRTRLAGLAVPSLRHSRLPRGTRHSWQTNDDATFPRSARYGREEEKIEAEKKIERGKISSDKGLAEEYESGGKSGRKLWVGWGKETVAQKAYARVASSTSFLLPPPASADPRRATTEQRTLPIIPRRCCFALVIMAT</sequence>
<dbReference type="AlphaFoldDB" id="A0AAW0TWM5"/>
<evidence type="ECO:0000313" key="3">
    <source>
        <dbReference type="EMBL" id="KAK8390997.1"/>
    </source>
</evidence>
<keyword evidence="2" id="KW-0732">Signal</keyword>
<dbReference type="EMBL" id="JARAKH010000024">
    <property type="protein sequence ID" value="KAK8390997.1"/>
    <property type="molecule type" value="Genomic_DNA"/>
</dbReference>
<dbReference type="Proteomes" id="UP001487740">
    <property type="component" value="Unassembled WGS sequence"/>
</dbReference>
<organism evidence="3 4">
    <name type="scientific">Scylla paramamosain</name>
    <name type="common">Mud crab</name>
    <dbReference type="NCBI Taxonomy" id="85552"/>
    <lineage>
        <taxon>Eukaryota</taxon>
        <taxon>Metazoa</taxon>
        <taxon>Ecdysozoa</taxon>
        <taxon>Arthropoda</taxon>
        <taxon>Crustacea</taxon>
        <taxon>Multicrustacea</taxon>
        <taxon>Malacostraca</taxon>
        <taxon>Eumalacostraca</taxon>
        <taxon>Eucarida</taxon>
        <taxon>Decapoda</taxon>
        <taxon>Pleocyemata</taxon>
        <taxon>Brachyura</taxon>
        <taxon>Eubrachyura</taxon>
        <taxon>Portunoidea</taxon>
        <taxon>Portunidae</taxon>
        <taxon>Portuninae</taxon>
        <taxon>Scylla</taxon>
    </lineage>
</organism>
<evidence type="ECO:0000313" key="4">
    <source>
        <dbReference type="Proteomes" id="UP001487740"/>
    </source>
</evidence>
<accession>A0AAW0TWM5</accession>
<reference evidence="3 4" key="1">
    <citation type="submission" date="2023-03" db="EMBL/GenBank/DDBJ databases">
        <title>High-quality genome of Scylla paramamosain provides insights in environmental adaptation.</title>
        <authorList>
            <person name="Zhang L."/>
        </authorList>
    </citation>
    <scope>NUCLEOTIDE SEQUENCE [LARGE SCALE GENOMIC DNA]</scope>
    <source>
        <strain evidence="3">LZ_2023a</strain>
        <tissue evidence="3">Muscle</tissue>
    </source>
</reference>
<evidence type="ECO:0000256" key="2">
    <source>
        <dbReference type="SAM" id="SignalP"/>
    </source>
</evidence>